<feature type="compositionally biased region" description="Basic and acidic residues" evidence="1">
    <location>
        <begin position="28"/>
        <end position="45"/>
    </location>
</feature>
<organism evidence="2 3">
    <name type="scientific">Marmota monax</name>
    <name type="common">Woodchuck</name>
    <dbReference type="NCBI Taxonomy" id="9995"/>
    <lineage>
        <taxon>Eukaryota</taxon>
        <taxon>Metazoa</taxon>
        <taxon>Chordata</taxon>
        <taxon>Craniata</taxon>
        <taxon>Vertebrata</taxon>
        <taxon>Euteleostomi</taxon>
        <taxon>Mammalia</taxon>
        <taxon>Eutheria</taxon>
        <taxon>Euarchontoglires</taxon>
        <taxon>Glires</taxon>
        <taxon>Rodentia</taxon>
        <taxon>Sciuromorpha</taxon>
        <taxon>Sciuridae</taxon>
        <taxon>Xerinae</taxon>
        <taxon>Marmotini</taxon>
        <taxon>Marmota</taxon>
    </lineage>
</organism>
<feature type="non-terminal residue" evidence="2">
    <location>
        <position position="51"/>
    </location>
</feature>
<feature type="region of interest" description="Disordered" evidence="1">
    <location>
        <begin position="1"/>
        <end position="51"/>
    </location>
</feature>
<evidence type="ECO:0000313" key="2">
    <source>
        <dbReference type="EMBL" id="VTJ85040.1"/>
    </source>
</evidence>
<feature type="non-terminal residue" evidence="2">
    <location>
        <position position="1"/>
    </location>
</feature>
<feature type="compositionally biased region" description="Basic and acidic residues" evidence="1">
    <location>
        <begin position="1"/>
        <end position="10"/>
    </location>
</feature>
<gene>
    <name evidence="2" type="ORF">MONAX_5E026571</name>
</gene>
<name>A0A5E4CUS1_MARMO</name>
<keyword evidence="3" id="KW-1185">Reference proteome</keyword>
<proteinExistence type="predicted"/>
<reference evidence="2" key="1">
    <citation type="submission" date="2019-04" db="EMBL/GenBank/DDBJ databases">
        <authorList>
            <person name="Alioto T."/>
            <person name="Alioto T."/>
        </authorList>
    </citation>
    <scope>NUCLEOTIDE SEQUENCE [LARGE SCALE GENOMIC DNA]</scope>
</reference>
<dbReference type="Proteomes" id="UP000335636">
    <property type="component" value="Unassembled WGS sequence"/>
</dbReference>
<evidence type="ECO:0000313" key="3">
    <source>
        <dbReference type="Proteomes" id="UP000335636"/>
    </source>
</evidence>
<evidence type="ECO:0000256" key="1">
    <source>
        <dbReference type="SAM" id="MobiDB-lite"/>
    </source>
</evidence>
<dbReference type="AlphaFoldDB" id="A0A5E4CUS1"/>
<accession>A0A5E4CUS1</accession>
<comment type="caution">
    <text evidence="2">The sequence shown here is derived from an EMBL/GenBank/DDBJ whole genome shotgun (WGS) entry which is preliminary data.</text>
</comment>
<sequence>RPDGDPDTMWHPHQGGFLASRGSSKFFNPEHWDRKERGGKGRNEASMHQAA</sequence>
<dbReference type="EMBL" id="CABDUW010002008">
    <property type="protein sequence ID" value="VTJ85040.1"/>
    <property type="molecule type" value="Genomic_DNA"/>
</dbReference>
<protein>
    <submittedName>
        <fullName evidence="2">Uncharacterized protein</fullName>
    </submittedName>
</protein>